<dbReference type="Pfam" id="PF01458">
    <property type="entry name" value="SUFBD_core"/>
    <property type="match status" value="1"/>
</dbReference>
<accession>A0A3C1KIH8</accession>
<dbReference type="STRING" id="1121937.GCA_000423125_01274"/>
<dbReference type="SUPFAM" id="SSF101960">
    <property type="entry name" value="Stabilizer of iron transporter SufD"/>
    <property type="match status" value="1"/>
</dbReference>
<dbReference type="PANTHER" id="PTHR30508">
    <property type="entry name" value="FES CLUSTER ASSEMBLY PROTEIN SUF"/>
    <property type="match status" value="1"/>
</dbReference>
<dbReference type="GO" id="GO:0016226">
    <property type="term" value="P:iron-sulfur cluster assembly"/>
    <property type="evidence" value="ECO:0007669"/>
    <property type="project" value="InterPro"/>
</dbReference>
<dbReference type="AlphaFoldDB" id="A0A3C1KIH8"/>
<feature type="domain" description="SUF system FeS cluster assembly SufBD core" evidence="2">
    <location>
        <begin position="204"/>
        <end position="247"/>
    </location>
</feature>
<evidence type="ECO:0000256" key="1">
    <source>
        <dbReference type="ARBA" id="ARBA00043967"/>
    </source>
</evidence>
<name>A0A3C1KIH8_9GAMM</name>
<dbReference type="InterPro" id="IPR055346">
    <property type="entry name" value="Fe-S_cluster_assembly_SufBD"/>
</dbReference>
<evidence type="ECO:0000313" key="4">
    <source>
        <dbReference type="EMBL" id="HAN26509.1"/>
    </source>
</evidence>
<proteinExistence type="inferred from homology"/>
<dbReference type="InterPro" id="IPR000825">
    <property type="entry name" value="SUF_FeS_clus_asmbl_SufBD_core"/>
</dbReference>
<dbReference type="Proteomes" id="UP000259273">
    <property type="component" value="Unassembled WGS sequence"/>
</dbReference>
<dbReference type="Pfam" id="PF19295">
    <property type="entry name" value="SufBD_N"/>
    <property type="match status" value="1"/>
</dbReference>
<comment type="similarity">
    <text evidence="1">Belongs to the iron-sulfur cluster assembly SufBD family.</text>
</comment>
<gene>
    <name evidence="4" type="ORF">DCP75_02045</name>
</gene>
<reference evidence="4 5" key="1">
    <citation type="journal article" date="2018" name="Nat. Biotechnol.">
        <title>A standardized bacterial taxonomy based on genome phylogeny substantially revises the tree of life.</title>
        <authorList>
            <person name="Parks D.H."/>
            <person name="Chuvochina M."/>
            <person name="Waite D.W."/>
            <person name="Rinke C."/>
            <person name="Skarshewski A."/>
            <person name="Chaumeil P.A."/>
            <person name="Hugenholtz P."/>
        </authorList>
    </citation>
    <scope>NUCLEOTIDE SEQUENCE [LARGE SCALE GENOMIC DNA]</scope>
    <source>
        <strain evidence="4">UBA9158</strain>
    </source>
</reference>
<evidence type="ECO:0000313" key="5">
    <source>
        <dbReference type="Proteomes" id="UP000259273"/>
    </source>
</evidence>
<organism evidence="4 5">
    <name type="scientific">Haliea salexigens</name>
    <dbReference type="NCBI Taxonomy" id="287487"/>
    <lineage>
        <taxon>Bacteria</taxon>
        <taxon>Pseudomonadati</taxon>
        <taxon>Pseudomonadota</taxon>
        <taxon>Gammaproteobacteria</taxon>
        <taxon>Cellvibrionales</taxon>
        <taxon>Halieaceae</taxon>
        <taxon>Haliea</taxon>
    </lineage>
</organism>
<feature type="non-terminal residue" evidence="4">
    <location>
        <position position="247"/>
    </location>
</feature>
<dbReference type="InterPro" id="IPR037284">
    <property type="entry name" value="SUF_FeS_clus_asmbl_SufBD_sf"/>
</dbReference>
<dbReference type="PANTHER" id="PTHR30508:SF1">
    <property type="entry name" value="UPF0051 PROTEIN ABCI8, CHLOROPLASTIC-RELATED"/>
    <property type="match status" value="1"/>
</dbReference>
<evidence type="ECO:0000259" key="2">
    <source>
        <dbReference type="Pfam" id="PF01458"/>
    </source>
</evidence>
<evidence type="ECO:0000259" key="3">
    <source>
        <dbReference type="Pfam" id="PF19295"/>
    </source>
</evidence>
<comment type="caution">
    <text evidence="4">The sequence shown here is derived from an EMBL/GenBank/DDBJ whole genome shotgun (WGS) entry which is preliminary data.</text>
</comment>
<feature type="domain" description="SUF system FeS cluster assembly SufBD N-terminal" evidence="3">
    <location>
        <begin position="135"/>
        <end position="196"/>
    </location>
</feature>
<dbReference type="EMBL" id="DMND01000038">
    <property type="protein sequence ID" value="HAN26509.1"/>
    <property type="molecule type" value="Genomic_DNA"/>
</dbReference>
<dbReference type="InterPro" id="IPR045595">
    <property type="entry name" value="SufBD_N"/>
</dbReference>
<protein>
    <submittedName>
        <fullName evidence="4">Fe-S cluster assembly protein SufB</fullName>
    </submittedName>
</protein>
<sequence>MEHAIRKEYAAGFTTNIESDTLPPGLNEDTIRFISGRKNEPEWLLEWRLEAYRDWLKMAEPEWAHVQYPAVKFNEISYFSSPKAMKDRPQSLDEVDPELIETYNKLGIPLHEQAALAGVAVDAVFDSVSVTTTFREKLWEAGVIFCSISEAVHDYPELIKKYLGSVVPRKDNFYAALNSAVFSDGSFVYIPKGVRCPMELSTYFRINEANTGQFERTLIVADEGSHVSYLEGCTAPMRDENQLHAAV</sequence>